<reference evidence="1" key="1">
    <citation type="journal article" date="2014" name="Front. Microbiol.">
        <title>High frequency of phylogenetically diverse reductive dehalogenase-homologous genes in deep subseafloor sedimentary metagenomes.</title>
        <authorList>
            <person name="Kawai M."/>
            <person name="Futagami T."/>
            <person name="Toyoda A."/>
            <person name="Takaki Y."/>
            <person name="Nishi S."/>
            <person name="Hori S."/>
            <person name="Arai W."/>
            <person name="Tsubouchi T."/>
            <person name="Morono Y."/>
            <person name="Uchiyama I."/>
            <person name="Ito T."/>
            <person name="Fujiyama A."/>
            <person name="Inagaki F."/>
            <person name="Takami H."/>
        </authorList>
    </citation>
    <scope>NUCLEOTIDE SEQUENCE</scope>
    <source>
        <strain evidence="1">Expedition CK06-06</strain>
    </source>
</reference>
<name>X1L4Q7_9ZZZZ</name>
<gene>
    <name evidence="1" type="ORF">S03H2_56718</name>
</gene>
<accession>X1L4Q7</accession>
<comment type="caution">
    <text evidence="1">The sequence shown here is derived from an EMBL/GenBank/DDBJ whole genome shotgun (WGS) entry which is preliminary data.</text>
</comment>
<organism evidence="1">
    <name type="scientific">marine sediment metagenome</name>
    <dbReference type="NCBI Taxonomy" id="412755"/>
    <lineage>
        <taxon>unclassified sequences</taxon>
        <taxon>metagenomes</taxon>
        <taxon>ecological metagenomes</taxon>
    </lineage>
</organism>
<dbReference type="AlphaFoldDB" id="X1L4Q7"/>
<sequence>FLTEEEDRKRSRIQNYVNQLIFVNKKIEILIDKLLSNSQVPPIIILQADEGPYPPGRSTDWEQMSKAELRQKMKILNAYYLPNADKDVLYPSITPVNSFRLIFNLYFGTDFELLPDESYVHPDDHHPYKFFNVTDKLRQNNKED</sequence>
<feature type="non-terminal residue" evidence="1">
    <location>
        <position position="1"/>
    </location>
</feature>
<evidence type="ECO:0000313" key="1">
    <source>
        <dbReference type="EMBL" id="GAH89143.1"/>
    </source>
</evidence>
<protein>
    <submittedName>
        <fullName evidence="1">Uncharacterized protein</fullName>
    </submittedName>
</protein>
<proteinExistence type="predicted"/>
<dbReference type="EMBL" id="BARU01036308">
    <property type="protein sequence ID" value="GAH89143.1"/>
    <property type="molecule type" value="Genomic_DNA"/>
</dbReference>